<evidence type="ECO:0000313" key="2">
    <source>
        <dbReference type="EMBL" id="KZT36057.1"/>
    </source>
</evidence>
<evidence type="ECO:0000256" key="1">
    <source>
        <dbReference type="SAM" id="MobiDB-lite"/>
    </source>
</evidence>
<dbReference type="Proteomes" id="UP000076798">
    <property type="component" value="Unassembled WGS sequence"/>
</dbReference>
<name>A0A166B6Z0_9AGAM</name>
<dbReference type="SUPFAM" id="SSF56784">
    <property type="entry name" value="HAD-like"/>
    <property type="match status" value="1"/>
</dbReference>
<evidence type="ECO:0000313" key="3">
    <source>
        <dbReference type="Proteomes" id="UP000076798"/>
    </source>
</evidence>
<keyword evidence="3" id="KW-1185">Reference proteome</keyword>
<proteinExistence type="predicted"/>
<feature type="region of interest" description="Disordered" evidence="1">
    <location>
        <begin position="147"/>
        <end position="171"/>
    </location>
</feature>
<dbReference type="InterPro" id="IPR036412">
    <property type="entry name" value="HAD-like_sf"/>
</dbReference>
<gene>
    <name evidence="2" type="ORF">SISSUDRAFT_1035118</name>
</gene>
<dbReference type="EMBL" id="KV428118">
    <property type="protein sequence ID" value="KZT36057.1"/>
    <property type="molecule type" value="Genomic_DNA"/>
</dbReference>
<dbReference type="AlphaFoldDB" id="A0A166B6Z0"/>
<feature type="compositionally biased region" description="Low complexity" evidence="1">
    <location>
        <begin position="147"/>
        <end position="160"/>
    </location>
</feature>
<dbReference type="InterPro" id="IPR023214">
    <property type="entry name" value="HAD_sf"/>
</dbReference>
<protein>
    <submittedName>
        <fullName evidence="2">Uncharacterized protein</fullName>
    </submittedName>
</protein>
<accession>A0A166B6Z0</accession>
<sequence length="554" mass="62084">MSSSDYSRSPPAFLAKARVVPSLSVQWLDMNEPVQIASSLETTPFLAIVFSFPPNTNPDWVDTILSITNKEPSEHYTTLDASFYRSLPSSSPILSWPDGLFVSFKAIDGFRLHDATVGLPIEPAMAQSLWSSYRDWRNAQEAEMLSETASSGSCSRSSESQMNNDAVSGNSDNVSEVASDWTSFSDIGPTDLLRPTFLELFTFEYSSVSNEDLVCPSLCRIEEEIRAIQTITKSYITRGVPLTISWIEKSECAEIGPAADFRSLAVEQLADPPSLNIEFKDLLSFPVKYPQKQTFVETQSEEEPFELFPEFYAPLRFAQRPGSEALINPVPEKDLRVIFVDVLDLLMVRNECIISVVRSILEHQHVLWDDQSIFSLYLEAESFIFSETEEPPNLRELIKSTLQRVAYVTGFNPSAQRYDDMTEVLLASPTDLEVMQDLKSLKEKGIRVVGVRNMDEHSFDLVVPKSHMDFDATISHSTSDACHKVLEQLSVPASQCLLISRNFYRDLEPVFSDIPVAWISEGVSNYVEDALLDGGLQPAVTASTWTQLWTILAL</sequence>
<reference evidence="2 3" key="1">
    <citation type="journal article" date="2016" name="Mol. Biol. Evol.">
        <title>Comparative Genomics of Early-Diverging Mushroom-Forming Fungi Provides Insights into the Origins of Lignocellulose Decay Capabilities.</title>
        <authorList>
            <person name="Nagy L.G."/>
            <person name="Riley R."/>
            <person name="Tritt A."/>
            <person name="Adam C."/>
            <person name="Daum C."/>
            <person name="Floudas D."/>
            <person name="Sun H."/>
            <person name="Yadav J.S."/>
            <person name="Pangilinan J."/>
            <person name="Larsson K.H."/>
            <person name="Matsuura K."/>
            <person name="Barry K."/>
            <person name="Labutti K."/>
            <person name="Kuo R."/>
            <person name="Ohm R.A."/>
            <person name="Bhattacharya S.S."/>
            <person name="Shirouzu T."/>
            <person name="Yoshinaga Y."/>
            <person name="Martin F.M."/>
            <person name="Grigoriev I.V."/>
            <person name="Hibbett D.S."/>
        </authorList>
    </citation>
    <scope>NUCLEOTIDE SEQUENCE [LARGE SCALE GENOMIC DNA]</scope>
    <source>
        <strain evidence="2 3">HHB10207 ss-3</strain>
    </source>
</reference>
<dbReference type="Gene3D" id="3.40.50.1000">
    <property type="entry name" value="HAD superfamily/HAD-like"/>
    <property type="match status" value="1"/>
</dbReference>
<feature type="compositionally biased region" description="Polar residues" evidence="1">
    <location>
        <begin position="161"/>
        <end position="171"/>
    </location>
</feature>
<dbReference type="Gene3D" id="1.10.150.750">
    <property type="match status" value="1"/>
</dbReference>
<organism evidence="2 3">
    <name type="scientific">Sistotremastrum suecicum HHB10207 ss-3</name>
    <dbReference type="NCBI Taxonomy" id="1314776"/>
    <lineage>
        <taxon>Eukaryota</taxon>
        <taxon>Fungi</taxon>
        <taxon>Dikarya</taxon>
        <taxon>Basidiomycota</taxon>
        <taxon>Agaricomycotina</taxon>
        <taxon>Agaricomycetes</taxon>
        <taxon>Sistotremastrales</taxon>
        <taxon>Sistotremastraceae</taxon>
        <taxon>Sistotremastrum</taxon>
    </lineage>
</organism>